<feature type="domain" description="Deacetylase sirtuin-type" evidence="5">
    <location>
        <begin position="1"/>
        <end position="251"/>
    </location>
</feature>
<evidence type="ECO:0000256" key="4">
    <source>
        <dbReference type="PROSITE-ProRule" id="PRU00236"/>
    </source>
</evidence>
<keyword evidence="2" id="KW-0808">Transferase</keyword>
<dbReference type="OrthoDB" id="9800582at2"/>
<proteinExistence type="predicted"/>
<protein>
    <recommendedName>
        <fullName evidence="1">protein acetyllysine N-acetyltransferase</fullName>
        <ecNumber evidence="1">2.3.1.286</ecNumber>
    </recommendedName>
</protein>
<keyword evidence="7" id="KW-1185">Reference proteome</keyword>
<evidence type="ECO:0000256" key="1">
    <source>
        <dbReference type="ARBA" id="ARBA00012928"/>
    </source>
</evidence>
<reference evidence="6 7" key="1">
    <citation type="submission" date="2016-10" db="EMBL/GenBank/DDBJ databases">
        <authorList>
            <person name="de Groot N.N."/>
        </authorList>
    </citation>
    <scope>NUCLEOTIDE SEQUENCE [LARGE SCALE GENOMIC DNA]</scope>
    <source>
        <strain evidence="6 7">CGMCC 1.9157</strain>
    </source>
</reference>
<feature type="binding site" evidence="4">
    <location>
        <position position="134"/>
    </location>
    <ligand>
        <name>Zn(2+)</name>
        <dbReference type="ChEBI" id="CHEBI:29105"/>
    </ligand>
</feature>
<dbReference type="PANTHER" id="PTHR11085:SF4">
    <property type="entry name" value="NAD-DEPENDENT PROTEIN DEACYLASE"/>
    <property type="match status" value="1"/>
</dbReference>
<evidence type="ECO:0000256" key="2">
    <source>
        <dbReference type="ARBA" id="ARBA00022679"/>
    </source>
</evidence>
<dbReference type="STRING" id="655353.SAMN04488056_112133"/>
<organism evidence="6 7">
    <name type="scientific">Cohaesibacter marisflavi</name>
    <dbReference type="NCBI Taxonomy" id="655353"/>
    <lineage>
        <taxon>Bacteria</taxon>
        <taxon>Pseudomonadati</taxon>
        <taxon>Pseudomonadota</taxon>
        <taxon>Alphaproteobacteria</taxon>
        <taxon>Hyphomicrobiales</taxon>
        <taxon>Cohaesibacteraceae</taxon>
    </lineage>
</organism>
<dbReference type="Pfam" id="PF02146">
    <property type="entry name" value="SIR2"/>
    <property type="match status" value="1"/>
</dbReference>
<dbReference type="InterPro" id="IPR003000">
    <property type="entry name" value="Sirtuin"/>
</dbReference>
<dbReference type="Gene3D" id="2.20.28.200">
    <property type="match status" value="1"/>
</dbReference>
<dbReference type="AlphaFoldDB" id="A0A1I5JXK1"/>
<keyword evidence="4" id="KW-0479">Metal-binding</keyword>
<dbReference type="CDD" id="cd01407">
    <property type="entry name" value="SIR2-fam"/>
    <property type="match status" value="1"/>
</dbReference>
<evidence type="ECO:0000313" key="6">
    <source>
        <dbReference type="EMBL" id="SFO77066.1"/>
    </source>
</evidence>
<dbReference type="InterPro" id="IPR050134">
    <property type="entry name" value="NAD-dep_sirtuin_deacylases"/>
</dbReference>
<dbReference type="GO" id="GO:0046872">
    <property type="term" value="F:metal ion binding"/>
    <property type="evidence" value="ECO:0007669"/>
    <property type="project" value="UniProtKB-KW"/>
</dbReference>
<dbReference type="PANTHER" id="PTHR11085">
    <property type="entry name" value="NAD-DEPENDENT PROTEIN DEACYLASE SIRTUIN-5, MITOCHONDRIAL-RELATED"/>
    <property type="match status" value="1"/>
</dbReference>
<dbReference type="RefSeq" id="WP_090074813.1">
    <property type="nucleotide sequence ID" value="NZ_FOVR01000012.1"/>
</dbReference>
<accession>A0A1I5JXK1</accession>
<name>A0A1I5JXK1_9HYPH</name>
<gene>
    <name evidence="6" type="ORF">SAMN04488056_112133</name>
</gene>
<feature type="binding site" evidence="4">
    <location>
        <position position="159"/>
    </location>
    <ligand>
        <name>Zn(2+)</name>
        <dbReference type="ChEBI" id="CHEBI:29105"/>
    </ligand>
</feature>
<dbReference type="Proteomes" id="UP000199236">
    <property type="component" value="Unassembled WGS sequence"/>
</dbReference>
<evidence type="ECO:0000259" key="5">
    <source>
        <dbReference type="PROSITE" id="PS50305"/>
    </source>
</evidence>
<dbReference type="SUPFAM" id="SSF52467">
    <property type="entry name" value="DHS-like NAD/FAD-binding domain"/>
    <property type="match status" value="1"/>
</dbReference>
<dbReference type="GO" id="GO:0017136">
    <property type="term" value="F:histone deacetylase activity, NAD-dependent"/>
    <property type="evidence" value="ECO:0007669"/>
    <property type="project" value="TreeGrafter"/>
</dbReference>
<dbReference type="InterPro" id="IPR026590">
    <property type="entry name" value="Ssirtuin_cat_dom"/>
</dbReference>
<dbReference type="EC" id="2.3.1.286" evidence="1"/>
<feature type="binding site" evidence="4">
    <location>
        <position position="137"/>
    </location>
    <ligand>
        <name>Zn(2+)</name>
        <dbReference type="ChEBI" id="CHEBI:29105"/>
    </ligand>
</feature>
<keyword evidence="3" id="KW-0520">NAD</keyword>
<sequence>MNFNSPVQLAQQLLELIDHSDHIVAFTGAGISTESGIPDFRSPNGLWAKMDPIMFDDFVADEDTRLEDWRRRFIQNEEFLAAEANEGHKALVRLEKRGKLDCTITQNIDGLHQRSGQNPDKVIEIHGNGTVASCLDCGAEMTLAEAKRHIEETGHSPLCPHCGGLVKTSIINFGQAMPEEKMMRAMRLSGDCDLFIVLGSSLVVYPAAGLPQIAKQHGAKLVIINRDSTPLDELADMTSQQEIGSIMKLIA</sequence>
<evidence type="ECO:0000256" key="3">
    <source>
        <dbReference type="ARBA" id="ARBA00023027"/>
    </source>
</evidence>
<dbReference type="PROSITE" id="PS50305">
    <property type="entry name" value="SIRTUIN"/>
    <property type="match status" value="1"/>
</dbReference>
<feature type="active site" description="Proton acceptor" evidence="4">
    <location>
        <position position="126"/>
    </location>
</feature>
<feature type="binding site" evidence="4">
    <location>
        <position position="162"/>
    </location>
    <ligand>
        <name>Zn(2+)</name>
        <dbReference type="ChEBI" id="CHEBI:29105"/>
    </ligand>
</feature>
<keyword evidence="4" id="KW-0862">Zinc</keyword>
<dbReference type="InterPro" id="IPR029035">
    <property type="entry name" value="DHS-like_NAD/FAD-binding_dom"/>
</dbReference>
<evidence type="ECO:0000313" key="7">
    <source>
        <dbReference type="Proteomes" id="UP000199236"/>
    </source>
</evidence>
<dbReference type="GO" id="GO:0070403">
    <property type="term" value="F:NAD+ binding"/>
    <property type="evidence" value="ECO:0007669"/>
    <property type="project" value="InterPro"/>
</dbReference>
<dbReference type="EMBL" id="FOVR01000012">
    <property type="protein sequence ID" value="SFO77066.1"/>
    <property type="molecule type" value="Genomic_DNA"/>
</dbReference>
<dbReference type="Gene3D" id="3.40.50.1220">
    <property type="entry name" value="TPP-binding domain"/>
    <property type="match status" value="1"/>
</dbReference>